<keyword evidence="5" id="KW-0169">Cobalamin biosynthesis</keyword>
<evidence type="ECO:0000256" key="6">
    <source>
        <dbReference type="ARBA" id="ARBA00022898"/>
    </source>
</evidence>
<dbReference type="GO" id="GO:0048472">
    <property type="term" value="F:threonine-phosphate decarboxylase activity"/>
    <property type="evidence" value="ECO:0007669"/>
    <property type="project" value="UniProtKB-EC"/>
</dbReference>
<comment type="pathway">
    <text evidence="3">Cofactor biosynthesis; adenosylcobalamin biosynthesis.</text>
</comment>
<dbReference type="EMBL" id="CP104694">
    <property type="protein sequence ID" value="UXI66537.1"/>
    <property type="molecule type" value="Genomic_DNA"/>
</dbReference>
<sequence>MLEHGGRLLRAARQYGIDATQWLDLSTGINPDGWPVPDIPAAVWRRLPDDDDPLETVAAAYYGAPRVLAVAGSQAAIQALPRLRRRSRVGVIAPGYAEHAHGWSRAGHDVLRCPAQDLFESAHRFDVVVLIHPNNPGGETFDRNALLHLHQTLAMRGGWLVVDEAFMDMSPDVSLAPDTDREGLVVLRSPGKFFGLAGARAGFVAATAFLLAQLRVELGPWTVAAPTRWLLRQALEDKAWQDAARDRLQRDGARLTQLLGEHGLPPDGGTALFQWIRTPYSREIHEQLARMGILTRLFDEPPSLRFGLPGDDAGWHRLGTALAQLPQTLRSPCA</sequence>
<dbReference type="Proteomes" id="UP001064632">
    <property type="component" value="Chromosome"/>
</dbReference>
<dbReference type="Pfam" id="PF00155">
    <property type="entry name" value="Aminotran_1_2"/>
    <property type="match status" value="1"/>
</dbReference>
<evidence type="ECO:0000256" key="1">
    <source>
        <dbReference type="ARBA" id="ARBA00001933"/>
    </source>
</evidence>
<name>A0ABY6BFA1_9GAMM</name>
<evidence type="ECO:0000313" key="11">
    <source>
        <dbReference type="EMBL" id="UXI66537.1"/>
    </source>
</evidence>
<dbReference type="Gene3D" id="3.40.640.10">
    <property type="entry name" value="Type I PLP-dependent aspartate aminotransferase-like (Major domain)"/>
    <property type="match status" value="1"/>
</dbReference>
<dbReference type="RefSeq" id="WP_261693521.1">
    <property type="nucleotide sequence ID" value="NZ_CP104694.1"/>
</dbReference>
<accession>A0ABY6BFA1</accession>
<evidence type="ECO:0000256" key="3">
    <source>
        <dbReference type="ARBA" id="ARBA00004953"/>
    </source>
</evidence>
<proteinExistence type="predicted"/>
<evidence type="ECO:0000256" key="8">
    <source>
        <dbReference type="ARBA" id="ARBA00029996"/>
    </source>
</evidence>
<organism evidence="11 12">
    <name type="scientific">Tahibacter amnicola</name>
    <dbReference type="NCBI Taxonomy" id="2976241"/>
    <lineage>
        <taxon>Bacteria</taxon>
        <taxon>Pseudomonadati</taxon>
        <taxon>Pseudomonadota</taxon>
        <taxon>Gammaproteobacteria</taxon>
        <taxon>Lysobacterales</taxon>
        <taxon>Rhodanobacteraceae</taxon>
        <taxon>Tahibacter</taxon>
    </lineage>
</organism>
<dbReference type="PANTHER" id="PTHR42885:SF1">
    <property type="entry name" value="THREONINE-PHOSPHATE DECARBOXYLASE"/>
    <property type="match status" value="1"/>
</dbReference>
<evidence type="ECO:0000313" key="12">
    <source>
        <dbReference type="Proteomes" id="UP001064632"/>
    </source>
</evidence>
<evidence type="ECO:0000256" key="2">
    <source>
        <dbReference type="ARBA" id="ARBA00003444"/>
    </source>
</evidence>
<dbReference type="SUPFAM" id="SSF53383">
    <property type="entry name" value="PLP-dependent transferases"/>
    <property type="match status" value="1"/>
</dbReference>
<dbReference type="InterPro" id="IPR015422">
    <property type="entry name" value="PyrdxlP-dep_Trfase_small"/>
</dbReference>
<feature type="domain" description="Aminotransferase class I/classII large" evidence="10">
    <location>
        <begin position="54"/>
        <end position="306"/>
    </location>
</feature>
<keyword evidence="6" id="KW-0663">Pyridoxal phosphate</keyword>
<dbReference type="InterPro" id="IPR004839">
    <property type="entry name" value="Aminotransferase_I/II_large"/>
</dbReference>
<dbReference type="InterPro" id="IPR015424">
    <property type="entry name" value="PyrdxlP-dep_Trfase"/>
</dbReference>
<reference evidence="11" key="1">
    <citation type="submission" date="2022-09" db="EMBL/GenBank/DDBJ databases">
        <title>Tahibacter sp. nov., isolated from a fresh water.</title>
        <authorList>
            <person name="Baek J.H."/>
            <person name="Lee J.K."/>
            <person name="Kim J.M."/>
            <person name="Jeon C.O."/>
        </authorList>
    </citation>
    <scope>NUCLEOTIDE SEQUENCE</scope>
    <source>
        <strain evidence="11">W38</strain>
    </source>
</reference>
<dbReference type="InterPro" id="IPR005860">
    <property type="entry name" value="CobD"/>
</dbReference>
<dbReference type="CDD" id="cd00609">
    <property type="entry name" value="AAT_like"/>
    <property type="match status" value="1"/>
</dbReference>
<keyword evidence="12" id="KW-1185">Reference proteome</keyword>
<evidence type="ECO:0000256" key="5">
    <source>
        <dbReference type="ARBA" id="ARBA00022573"/>
    </source>
</evidence>
<dbReference type="Gene3D" id="3.90.1150.10">
    <property type="entry name" value="Aspartate Aminotransferase, domain 1"/>
    <property type="match status" value="1"/>
</dbReference>
<dbReference type="NCBIfam" id="TIGR01140">
    <property type="entry name" value="L_thr_O3P_dcar"/>
    <property type="match status" value="1"/>
</dbReference>
<comment type="function">
    <text evidence="2">Decarboxylates L-threonine-O-3-phosphate to yield (R)-1-amino-2-propanol O-2-phosphate, the precursor for the linkage between the nucleotide loop and the corrin ring in cobalamin.</text>
</comment>
<comment type="catalytic activity">
    <reaction evidence="9">
        <text>O-phospho-L-threonine + H(+) = (R)-1-aminopropan-2-yl phosphate + CO2</text>
        <dbReference type="Rhea" id="RHEA:11492"/>
        <dbReference type="ChEBI" id="CHEBI:15378"/>
        <dbReference type="ChEBI" id="CHEBI:16526"/>
        <dbReference type="ChEBI" id="CHEBI:58563"/>
        <dbReference type="ChEBI" id="CHEBI:58675"/>
        <dbReference type="EC" id="4.1.1.81"/>
    </reaction>
</comment>
<dbReference type="InterPro" id="IPR015421">
    <property type="entry name" value="PyrdxlP-dep_Trfase_major"/>
</dbReference>
<evidence type="ECO:0000256" key="9">
    <source>
        <dbReference type="ARBA" id="ARBA00048531"/>
    </source>
</evidence>
<protein>
    <recommendedName>
        <fullName evidence="4">threonine-phosphate decarboxylase</fullName>
        <ecNumber evidence="4">4.1.1.81</ecNumber>
    </recommendedName>
    <alternativeName>
        <fullName evidence="8">L-threonine-O-3-phosphate decarboxylase</fullName>
    </alternativeName>
</protein>
<keyword evidence="7 11" id="KW-0456">Lyase</keyword>
<evidence type="ECO:0000259" key="10">
    <source>
        <dbReference type="Pfam" id="PF00155"/>
    </source>
</evidence>
<evidence type="ECO:0000256" key="7">
    <source>
        <dbReference type="ARBA" id="ARBA00023239"/>
    </source>
</evidence>
<dbReference type="EC" id="4.1.1.81" evidence="4"/>
<gene>
    <name evidence="11" type="primary">cobD</name>
    <name evidence="11" type="ORF">N4264_17515</name>
</gene>
<comment type="cofactor">
    <cofactor evidence="1">
        <name>pyridoxal 5'-phosphate</name>
        <dbReference type="ChEBI" id="CHEBI:597326"/>
    </cofactor>
</comment>
<dbReference type="PANTHER" id="PTHR42885">
    <property type="entry name" value="HISTIDINOL-PHOSPHATE AMINOTRANSFERASE-RELATED"/>
    <property type="match status" value="1"/>
</dbReference>
<evidence type="ECO:0000256" key="4">
    <source>
        <dbReference type="ARBA" id="ARBA00012285"/>
    </source>
</evidence>